<accession>A0A139IVM1</accession>
<sequence length="272" mass="31330">MIRLLNIYTQQLREFQSPNETVPPLSVALDRYSLHRQNQQCGALGGDPVVLAVLFLYRAFARCQHEQACPESTWDTPCTACVPRLQLEASGKQDRLPKNLPYDPSLIHYLTRITDMPENELWDFSASQDLSYQKKRACLEKRETSRREDHAYCMLGILHASVLPMYGEGRQRAWKRVEEEVRKYQLLRGQDRMESHLPCYRPSRDLHSKSVEVLCRPHHVQQWSNSIGESGNETAATATHKARNDLAGREDLTCQIDVECTRLASRARKAHD</sequence>
<keyword evidence="2" id="KW-1185">Reference proteome</keyword>
<dbReference type="EMBL" id="LFZO01000003">
    <property type="protein sequence ID" value="KXT18801.1"/>
    <property type="molecule type" value="Genomic_DNA"/>
</dbReference>
<dbReference type="PANTHER" id="PTHR10622">
    <property type="entry name" value="HET DOMAIN-CONTAINING PROTEIN"/>
    <property type="match status" value="1"/>
</dbReference>
<gene>
    <name evidence="1" type="ORF">AC579_8251</name>
</gene>
<dbReference type="Proteomes" id="UP000073492">
    <property type="component" value="Unassembled WGS sequence"/>
</dbReference>
<dbReference type="AlphaFoldDB" id="A0A139IVM1"/>
<evidence type="ECO:0000313" key="1">
    <source>
        <dbReference type="EMBL" id="KXT18801.1"/>
    </source>
</evidence>
<name>A0A139IVM1_9PEZI</name>
<protein>
    <submittedName>
        <fullName evidence="1">Uncharacterized protein</fullName>
    </submittedName>
</protein>
<comment type="caution">
    <text evidence="1">The sequence shown here is derived from an EMBL/GenBank/DDBJ whole genome shotgun (WGS) entry which is preliminary data.</text>
</comment>
<dbReference type="PANTHER" id="PTHR10622:SF10">
    <property type="entry name" value="HET DOMAIN-CONTAINING PROTEIN"/>
    <property type="match status" value="1"/>
</dbReference>
<organism evidence="1 2">
    <name type="scientific">Pseudocercospora musae</name>
    <dbReference type="NCBI Taxonomy" id="113226"/>
    <lineage>
        <taxon>Eukaryota</taxon>
        <taxon>Fungi</taxon>
        <taxon>Dikarya</taxon>
        <taxon>Ascomycota</taxon>
        <taxon>Pezizomycotina</taxon>
        <taxon>Dothideomycetes</taxon>
        <taxon>Dothideomycetidae</taxon>
        <taxon>Mycosphaerellales</taxon>
        <taxon>Mycosphaerellaceae</taxon>
        <taxon>Pseudocercospora</taxon>
    </lineage>
</organism>
<proteinExistence type="predicted"/>
<evidence type="ECO:0000313" key="2">
    <source>
        <dbReference type="Proteomes" id="UP000073492"/>
    </source>
</evidence>
<reference evidence="1 2" key="1">
    <citation type="submission" date="2015-07" db="EMBL/GenBank/DDBJ databases">
        <title>Comparative genomics of the Sigatoka disease complex on banana suggests a link between parallel evolutionary changes in Pseudocercospora fijiensis and Pseudocercospora eumusae and increased virulence on the banana host.</title>
        <authorList>
            <person name="Chang T.-C."/>
            <person name="Salvucci A."/>
            <person name="Crous P.W."/>
            <person name="Stergiopoulos I."/>
        </authorList>
    </citation>
    <scope>NUCLEOTIDE SEQUENCE [LARGE SCALE GENOMIC DNA]</scope>
    <source>
        <strain evidence="1 2">CBS 116634</strain>
    </source>
</reference>
<dbReference type="OrthoDB" id="5233664at2759"/>